<name>A0ACC0B4E8_CATRO</name>
<proteinExistence type="predicted"/>
<dbReference type="Proteomes" id="UP001060085">
    <property type="component" value="Linkage Group LG04"/>
</dbReference>
<comment type="caution">
    <text evidence="1">The sequence shown here is derived from an EMBL/GenBank/DDBJ whole genome shotgun (WGS) entry which is preliminary data.</text>
</comment>
<organism evidence="1 2">
    <name type="scientific">Catharanthus roseus</name>
    <name type="common">Madagascar periwinkle</name>
    <name type="synonym">Vinca rosea</name>
    <dbReference type="NCBI Taxonomy" id="4058"/>
    <lineage>
        <taxon>Eukaryota</taxon>
        <taxon>Viridiplantae</taxon>
        <taxon>Streptophyta</taxon>
        <taxon>Embryophyta</taxon>
        <taxon>Tracheophyta</taxon>
        <taxon>Spermatophyta</taxon>
        <taxon>Magnoliopsida</taxon>
        <taxon>eudicotyledons</taxon>
        <taxon>Gunneridae</taxon>
        <taxon>Pentapetalae</taxon>
        <taxon>asterids</taxon>
        <taxon>lamiids</taxon>
        <taxon>Gentianales</taxon>
        <taxon>Apocynaceae</taxon>
        <taxon>Rauvolfioideae</taxon>
        <taxon>Vinceae</taxon>
        <taxon>Catharanthinae</taxon>
        <taxon>Catharanthus</taxon>
    </lineage>
</organism>
<sequence length="480" mass="55524">MDSSEEFLEENIGFERSRTADRRPYVTLACERRGSVKKYKKAIVDDEEEEVQKKKQGPYETKKCGCPFKLKEEQMATNESWQLFIHNGRHNYKVVVYNYGHAQAARLTEEQLHQTEQFRKSHVPPRNILLFFREQNVGCAVRRHIDHDVLAKLTEMVKDKDAAQRTWLNPFAHKFCRVWISQMLHFGVVTTNRTESEHSVLKVWLSTYHGDLDTMFLNIDSLIQGQIAEIKYTLEISKLKEKYGAKSSAILKNLGNKVSHLALKKILDELKKAREMVEEPGSNCLHYLRKSHGLPCACECIHRCQYLIPIREEDVDIFWRRLEIGSNILEQHDRDIDSEMRDLTSLIQEISMGPISKVREVRCLIKGVISPVDRNHEGRRKTNSTKRDKSHWEYLSVAHRKIGKSSGSISYSYTCEMDALCLHYRCNGNIIETNSIEWPEHLSKYLSISAKVPHAIVPQQKYSSIRTSYCSAACVPPEAG</sequence>
<evidence type="ECO:0000313" key="1">
    <source>
        <dbReference type="EMBL" id="KAI5667535.1"/>
    </source>
</evidence>
<accession>A0ACC0B4E8</accession>
<dbReference type="EMBL" id="CM044704">
    <property type="protein sequence ID" value="KAI5667535.1"/>
    <property type="molecule type" value="Genomic_DNA"/>
</dbReference>
<protein>
    <submittedName>
        <fullName evidence="1">Uncharacterized protein</fullName>
    </submittedName>
</protein>
<evidence type="ECO:0000313" key="2">
    <source>
        <dbReference type="Proteomes" id="UP001060085"/>
    </source>
</evidence>
<reference evidence="2" key="1">
    <citation type="journal article" date="2023" name="Nat. Plants">
        <title>Single-cell RNA sequencing provides a high-resolution roadmap for understanding the multicellular compartmentation of specialized metabolism.</title>
        <authorList>
            <person name="Sun S."/>
            <person name="Shen X."/>
            <person name="Li Y."/>
            <person name="Li Y."/>
            <person name="Wang S."/>
            <person name="Li R."/>
            <person name="Zhang H."/>
            <person name="Shen G."/>
            <person name="Guo B."/>
            <person name="Wei J."/>
            <person name="Xu J."/>
            <person name="St-Pierre B."/>
            <person name="Chen S."/>
            <person name="Sun C."/>
        </authorList>
    </citation>
    <scope>NUCLEOTIDE SEQUENCE [LARGE SCALE GENOMIC DNA]</scope>
</reference>
<gene>
    <name evidence="1" type="ORF">M9H77_17388</name>
</gene>
<keyword evidence="2" id="KW-1185">Reference proteome</keyword>